<feature type="region of interest" description="Disordered" evidence="1">
    <location>
        <begin position="325"/>
        <end position="370"/>
    </location>
</feature>
<organism evidence="2 3">
    <name type="scientific">Roridomyces roridus</name>
    <dbReference type="NCBI Taxonomy" id="1738132"/>
    <lineage>
        <taxon>Eukaryota</taxon>
        <taxon>Fungi</taxon>
        <taxon>Dikarya</taxon>
        <taxon>Basidiomycota</taxon>
        <taxon>Agaricomycotina</taxon>
        <taxon>Agaricomycetes</taxon>
        <taxon>Agaricomycetidae</taxon>
        <taxon>Agaricales</taxon>
        <taxon>Marasmiineae</taxon>
        <taxon>Mycenaceae</taxon>
        <taxon>Roridomyces</taxon>
    </lineage>
</organism>
<evidence type="ECO:0000313" key="2">
    <source>
        <dbReference type="EMBL" id="KAJ7618052.1"/>
    </source>
</evidence>
<sequence>MANSAETRFPLYCGSTSASNNTAGYYQDVHRPVSAQILPQSPMPQRRPQESKLCRSTGCGAPVHAAARQIRLSTGLRWSASPEEVTKTVVPLDRMYFGSETAKVLKLGEGPCGCRSSGVGCCVCGNALGARLVRCPTHATNSHVEIYTFLHDAVTAGAVVFRTNESETPLVLSESFIPSTLRIPSLLPSTSSSSDNIATPQPSSVPRPPRPRRSQTLRTTESAERYFHGGVVSTEDTPGLPFDGLDSPANPPLNRPAPTPAVDAARLSREIREVSDAVRVEHDRLESWIAAARTGTAATDDVFARLLSGIERLRDIVSVGPGQLPAVNDTGENNQNEDLPSGLPPLVIPTDGPIRSTPRPSSRSMIESPEQRAAMSRMQQAIARLSGLTAEFGARMGAPREGTQTRHVAVADTLAMRDDVVPEPLGEERRAEGGGRRRVDFDR</sequence>
<dbReference type="EMBL" id="JARKIF010000020">
    <property type="protein sequence ID" value="KAJ7618052.1"/>
    <property type="molecule type" value="Genomic_DNA"/>
</dbReference>
<keyword evidence="3" id="KW-1185">Reference proteome</keyword>
<protein>
    <submittedName>
        <fullName evidence="2">Uncharacterized protein</fullName>
    </submittedName>
</protein>
<dbReference type="Proteomes" id="UP001221142">
    <property type="component" value="Unassembled WGS sequence"/>
</dbReference>
<gene>
    <name evidence="2" type="ORF">FB45DRAFT_1034292</name>
</gene>
<feature type="region of interest" description="Disordered" evidence="1">
    <location>
        <begin position="413"/>
        <end position="443"/>
    </location>
</feature>
<name>A0AAD7BDJ8_9AGAR</name>
<dbReference type="AlphaFoldDB" id="A0AAD7BDJ8"/>
<proteinExistence type="predicted"/>
<feature type="region of interest" description="Disordered" evidence="1">
    <location>
        <begin position="188"/>
        <end position="264"/>
    </location>
</feature>
<reference evidence="2" key="1">
    <citation type="submission" date="2023-03" db="EMBL/GenBank/DDBJ databases">
        <title>Massive genome expansion in bonnet fungi (Mycena s.s.) driven by repeated elements and novel gene families across ecological guilds.</title>
        <authorList>
            <consortium name="Lawrence Berkeley National Laboratory"/>
            <person name="Harder C.B."/>
            <person name="Miyauchi S."/>
            <person name="Viragh M."/>
            <person name="Kuo A."/>
            <person name="Thoen E."/>
            <person name="Andreopoulos B."/>
            <person name="Lu D."/>
            <person name="Skrede I."/>
            <person name="Drula E."/>
            <person name="Henrissat B."/>
            <person name="Morin E."/>
            <person name="Kohler A."/>
            <person name="Barry K."/>
            <person name="LaButti K."/>
            <person name="Morin E."/>
            <person name="Salamov A."/>
            <person name="Lipzen A."/>
            <person name="Mereny Z."/>
            <person name="Hegedus B."/>
            <person name="Baldrian P."/>
            <person name="Stursova M."/>
            <person name="Weitz H."/>
            <person name="Taylor A."/>
            <person name="Grigoriev I.V."/>
            <person name="Nagy L.G."/>
            <person name="Martin F."/>
            <person name="Kauserud H."/>
        </authorList>
    </citation>
    <scope>NUCLEOTIDE SEQUENCE</scope>
    <source>
        <strain evidence="2">9284</strain>
    </source>
</reference>
<feature type="compositionally biased region" description="Low complexity" evidence="1">
    <location>
        <begin position="188"/>
        <end position="202"/>
    </location>
</feature>
<accession>A0AAD7BDJ8</accession>
<feature type="compositionally biased region" description="Basic and acidic residues" evidence="1">
    <location>
        <begin position="415"/>
        <end position="443"/>
    </location>
</feature>
<evidence type="ECO:0000256" key="1">
    <source>
        <dbReference type="SAM" id="MobiDB-lite"/>
    </source>
</evidence>
<evidence type="ECO:0000313" key="3">
    <source>
        <dbReference type="Proteomes" id="UP001221142"/>
    </source>
</evidence>
<comment type="caution">
    <text evidence="2">The sequence shown here is derived from an EMBL/GenBank/DDBJ whole genome shotgun (WGS) entry which is preliminary data.</text>
</comment>
<feature type="compositionally biased region" description="Pro residues" evidence="1">
    <location>
        <begin position="249"/>
        <end position="259"/>
    </location>
</feature>
<feature type="compositionally biased region" description="Low complexity" evidence="1">
    <location>
        <begin position="353"/>
        <end position="364"/>
    </location>
</feature>